<evidence type="ECO:0000313" key="4">
    <source>
        <dbReference type="Proteomes" id="UP000177395"/>
    </source>
</evidence>
<dbReference type="InterPro" id="IPR036388">
    <property type="entry name" value="WH-like_DNA-bd_sf"/>
</dbReference>
<feature type="compositionally biased region" description="Low complexity" evidence="1">
    <location>
        <begin position="638"/>
        <end position="653"/>
    </location>
</feature>
<evidence type="ECO:0000259" key="2">
    <source>
        <dbReference type="PROSITE" id="PS51688"/>
    </source>
</evidence>
<feature type="compositionally biased region" description="Acidic residues" evidence="1">
    <location>
        <begin position="678"/>
        <end position="687"/>
    </location>
</feature>
<feature type="compositionally biased region" description="Acidic residues" evidence="1">
    <location>
        <begin position="654"/>
        <end position="663"/>
    </location>
</feature>
<dbReference type="Gene3D" id="1.10.10.10">
    <property type="entry name" value="Winged helix-like DNA-binding domain superfamily/Winged helix DNA-binding domain"/>
    <property type="match status" value="1"/>
</dbReference>
<name>A0A1F6FIZ6_9BACT</name>
<dbReference type="EMBL" id="MFMS01000004">
    <property type="protein sequence ID" value="OGG85842.1"/>
    <property type="molecule type" value="Genomic_DNA"/>
</dbReference>
<dbReference type="PROSITE" id="PS51688">
    <property type="entry name" value="ICA"/>
    <property type="match status" value="1"/>
</dbReference>
<feature type="compositionally biased region" description="Low complexity" evidence="1">
    <location>
        <begin position="718"/>
        <end position="731"/>
    </location>
</feature>
<dbReference type="Proteomes" id="UP000177395">
    <property type="component" value="Unassembled WGS sequence"/>
</dbReference>
<gene>
    <name evidence="3" type="ORF">A2392_00260</name>
</gene>
<evidence type="ECO:0000313" key="3">
    <source>
        <dbReference type="EMBL" id="OGG85842.1"/>
    </source>
</evidence>
<dbReference type="InterPro" id="IPR030392">
    <property type="entry name" value="S74_ICA"/>
</dbReference>
<feature type="domain" description="Peptidase S74" evidence="2">
    <location>
        <begin position="469"/>
        <end position="569"/>
    </location>
</feature>
<protein>
    <recommendedName>
        <fullName evidence="2">Peptidase S74 domain-containing protein</fullName>
    </recommendedName>
</protein>
<dbReference type="Pfam" id="PF13884">
    <property type="entry name" value="Peptidase_S74"/>
    <property type="match status" value="1"/>
</dbReference>
<accession>A0A1F6FIZ6</accession>
<comment type="caution">
    <text evidence="3">The sequence shown here is derived from an EMBL/GenBank/DDBJ whole genome shotgun (WGS) entry which is preliminary data.</text>
</comment>
<feature type="compositionally biased region" description="Low complexity" evidence="1">
    <location>
        <begin position="664"/>
        <end position="677"/>
    </location>
</feature>
<organism evidence="3 4">
    <name type="scientific">Candidatus Kaiserbacteria bacterium RIFOXYB1_FULL_46_14</name>
    <dbReference type="NCBI Taxonomy" id="1798531"/>
    <lineage>
        <taxon>Bacteria</taxon>
        <taxon>Candidatus Kaiseribacteriota</taxon>
    </lineage>
</organism>
<sequence length="737" mass="75970">MARGGTGATTLTGLLLGNGTSAFTATTTLSASYIEDAYVRNTGDSISGNLTFSGSAANIALGSNWLSGDGDDEGVYVDSTGNVGVGTNAPVSQLSVIAPGTALLTDSFDTPTLYVTVGSAQYAAEFKGDAVYTGFLVTNANGSGSPFVQLYNSVNSKVWTQQLETNNNFAIREGSAVGDQRLTIQAGGNVGIGISTPSTNLEVYGSGEVTRLGDDTDTSTYMGISYNSGNATPRAFLGYDSAGYARIQGSAGNGIQFGVNNTTFGSSTVMTIDTAGNVGIGSTSPSAKLTVNGDSYLGGNITATGTLDVSGASTSTFAGSLQLTGATGPSTLLLGTDVNLYRGGTDSLYLASGDSLNIVSGNLKANNNVVLTSGSLLRVANGTVSAPSLSFQNDNNTGMYTNGSGQLQFTNDGTLHAVITSGGNLGVGTTSPVTTLHVYTASVDPVARFENTDGYCEIDPTNTALVCVSDRKLKTNIMTLDDGVLDGVLSLNPVNYDWKTQVGEGTPGTRGNRLGLIAQEVEEVFPFLVAVDETGTKNVAYSNFTPLIIKAIQELSGISSSTAPLKDKDGKNTFAGRFFDRLSLWFADSTNGINDFFAKKVFTDEICVKKTDGTYYCVTGDELEETVEGGNTQSTVPSNSDNTGTTTDNGTNDPVDEPLDLTEDNNTGTTTDNGTNDPVDEPLDVAEDNNVGTETVDEAADDAAPVETAGDSASNDIEISVDSVPVEEVVSGEGTQP</sequence>
<reference evidence="3 4" key="1">
    <citation type="journal article" date="2016" name="Nat. Commun.">
        <title>Thousands of microbial genomes shed light on interconnected biogeochemical processes in an aquifer system.</title>
        <authorList>
            <person name="Anantharaman K."/>
            <person name="Brown C.T."/>
            <person name="Hug L.A."/>
            <person name="Sharon I."/>
            <person name="Castelle C.J."/>
            <person name="Probst A.J."/>
            <person name="Thomas B.C."/>
            <person name="Singh A."/>
            <person name="Wilkins M.J."/>
            <person name="Karaoz U."/>
            <person name="Brodie E.L."/>
            <person name="Williams K.H."/>
            <person name="Hubbard S.S."/>
            <person name="Banfield J.F."/>
        </authorList>
    </citation>
    <scope>NUCLEOTIDE SEQUENCE [LARGE SCALE GENOMIC DNA]</scope>
</reference>
<feature type="region of interest" description="Disordered" evidence="1">
    <location>
        <begin position="626"/>
        <end position="737"/>
    </location>
</feature>
<dbReference type="AlphaFoldDB" id="A0A1F6FIZ6"/>
<dbReference type="STRING" id="1798531.A2392_00260"/>
<proteinExistence type="predicted"/>
<evidence type="ECO:0000256" key="1">
    <source>
        <dbReference type="SAM" id="MobiDB-lite"/>
    </source>
</evidence>